<dbReference type="SMART" id="SM00822">
    <property type="entry name" value="PKS_KR"/>
    <property type="match status" value="1"/>
</dbReference>
<sequence>MNAVNERTVLLTGCTGDIGVAYLKALTATGHNVVAVDLADGTAAVESVAGPGKAVFQRCDVTEDAELESAVRLAVDRFGGLDAVINNAAVYRGLGRKRPLEELTNDDWDLVLRVNVRGMWQVIKAALPALRERGGGRIVNIASSVARTAPPGFAHYVASKAAVEGLTRAAARELGRYGITVNSVSPGLVDDAATRALNDSGYVAAASAGRSLPRDMRPDDLVGAVLWLTGPDSGFVTGQTIVVDGGGVFV</sequence>
<dbReference type="PRINTS" id="PR00081">
    <property type="entry name" value="GDHRDH"/>
</dbReference>
<dbReference type="EMBL" id="FORP01000011">
    <property type="protein sequence ID" value="SFJ95735.1"/>
    <property type="molecule type" value="Genomic_DNA"/>
</dbReference>
<dbReference type="InterPro" id="IPR057326">
    <property type="entry name" value="KR_dom"/>
</dbReference>
<dbReference type="PRINTS" id="PR00080">
    <property type="entry name" value="SDRFAMILY"/>
</dbReference>
<dbReference type="InterPro" id="IPR036291">
    <property type="entry name" value="NAD(P)-bd_dom_sf"/>
</dbReference>
<evidence type="ECO:0000259" key="4">
    <source>
        <dbReference type="SMART" id="SM00822"/>
    </source>
</evidence>
<dbReference type="Pfam" id="PF13561">
    <property type="entry name" value="adh_short_C2"/>
    <property type="match status" value="1"/>
</dbReference>
<evidence type="ECO:0000256" key="3">
    <source>
        <dbReference type="ARBA" id="ARBA00023027"/>
    </source>
</evidence>
<dbReference type="OrthoDB" id="517007at2"/>
<dbReference type="InterPro" id="IPR002347">
    <property type="entry name" value="SDR_fam"/>
</dbReference>
<dbReference type="PANTHER" id="PTHR24321:SF8">
    <property type="entry name" value="ESTRADIOL 17-BETA-DEHYDROGENASE 8-RELATED"/>
    <property type="match status" value="1"/>
</dbReference>
<dbReference type="GO" id="GO:0016491">
    <property type="term" value="F:oxidoreductase activity"/>
    <property type="evidence" value="ECO:0007669"/>
    <property type="project" value="UniProtKB-KW"/>
</dbReference>
<dbReference type="InterPro" id="IPR020904">
    <property type="entry name" value="Sc_DH/Rdtase_CS"/>
</dbReference>
<evidence type="ECO:0000256" key="2">
    <source>
        <dbReference type="ARBA" id="ARBA00023002"/>
    </source>
</evidence>
<name>A0A1I3VKE9_9PSEU</name>
<dbReference type="RefSeq" id="WP_091509557.1">
    <property type="nucleotide sequence ID" value="NZ_CBDQZW010000005.1"/>
</dbReference>
<dbReference type="Proteomes" id="UP000199025">
    <property type="component" value="Unassembled WGS sequence"/>
</dbReference>
<dbReference type="SUPFAM" id="SSF51735">
    <property type="entry name" value="NAD(P)-binding Rossmann-fold domains"/>
    <property type="match status" value="1"/>
</dbReference>
<dbReference type="PANTHER" id="PTHR24321">
    <property type="entry name" value="DEHYDROGENASES, SHORT CHAIN"/>
    <property type="match status" value="1"/>
</dbReference>
<protein>
    <submittedName>
        <fullName evidence="5">NAD(P)-dependent dehydrogenase, short-chain alcohol dehydrogenase family</fullName>
    </submittedName>
</protein>
<evidence type="ECO:0000256" key="1">
    <source>
        <dbReference type="ARBA" id="ARBA00006484"/>
    </source>
</evidence>
<keyword evidence="2" id="KW-0560">Oxidoreductase</keyword>
<evidence type="ECO:0000313" key="6">
    <source>
        <dbReference type="Proteomes" id="UP000199025"/>
    </source>
</evidence>
<gene>
    <name evidence="5" type="ORF">SAMN05421835_11172</name>
</gene>
<feature type="domain" description="Ketoreductase" evidence="4">
    <location>
        <begin position="7"/>
        <end position="192"/>
    </location>
</feature>
<dbReference type="AlphaFoldDB" id="A0A1I3VKE9"/>
<reference evidence="5 6" key="1">
    <citation type="submission" date="2016-10" db="EMBL/GenBank/DDBJ databases">
        <authorList>
            <person name="de Groot N.N."/>
        </authorList>
    </citation>
    <scope>NUCLEOTIDE SEQUENCE [LARGE SCALE GENOMIC DNA]</scope>
    <source>
        <strain evidence="5 6">DSM 44468</strain>
    </source>
</reference>
<dbReference type="STRING" id="115433.SAMN05421835_11172"/>
<dbReference type="Gene3D" id="3.40.50.720">
    <property type="entry name" value="NAD(P)-binding Rossmann-like Domain"/>
    <property type="match status" value="1"/>
</dbReference>
<accession>A0A1I3VKE9</accession>
<dbReference type="CDD" id="cd05233">
    <property type="entry name" value="SDR_c"/>
    <property type="match status" value="1"/>
</dbReference>
<proteinExistence type="inferred from homology"/>
<dbReference type="FunFam" id="3.40.50.720:FF:000084">
    <property type="entry name" value="Short-chain dehydrogenase reductase"/>
    <property type="match status" value="1"/>
</dbReference>
<organism evidence="5 6">
    <name type="scientific">Amycolatopsis sacchari</name>
    <dbReference type="NCBI Taxonomy" id="115433"/>
    <lineage>
        <taxon>Bacteria</taxon>
        <taxon>Bacillati</taxon>
        <taxon>Actinomycetota</taxon>
        <taxon>Actinomycetes</taxon>
        <taxon>Pseudonocardiales</taxon>
        <taxon>Pseudonocardiaceae</taxon>
        <taxon>Amycolatopsis</taxon>
    </lineage>
</organism>
<keyword evidence="3" id="KW-0520">NAD</keyword>
<comment type="similarity">
    <text evidence="1">Belongs to the short-chain dehydrogenases/reductases (SDR) family.</text>
</comment>
<keyword evidence="6" id="KW-1185">Reference proteome</keyword>
<evidence type="ECO:0000313" key="5">
    <source>
        <dbReference type="EMBL" id="SFJ95735.1"/>
    </source>
</evidence>
<dbReference type="PROSITE" id="PS00061">
    <property type="entry name" value="ADH_SHORT"/>
    <property type="match status" value="1"/>
</dbReference>